<dbReference type="EMBL" id="BPFH01000009">
    <property type="protein sequence ID" value="GIT97003.1"/>
    <property type="molecule type" value="Genomic_DNA"/>
</dbReference>
<gene>
    <name evidence="1" type="ORF">JANAI62_36260</name>
</gene>
<dbReference type="Proteomes" id="UP000786693">
    <property type="component" value="Unassembled WGS sequence"/>
</dbReference>
<proteinExistence type="predicted"/>
<keyword evidence="2" id="KW-1185">Reference proteome</keyword>
<accession>A0ABQ4NRG5</accession>
<comment type="caution">
    <text evidence="1">The sequence shown here is derived from an EMBL/GenBank/DDBJ whole genome shotgun (WGS) entry which is preliminary data.</text>
</comment>
<protein>
    <submittedName>
        <fullName evidence="1">Uncharacterized protein</fullName>
    </submittedName>
</protein>
<reference evidence="1 2" key="1">
    <citation type="submission" date="2021-05" db="EMBL/GenBank/DDBJ databases">
        <title>Bacteria Genome sequencing.</title>
        <authorList>
            <person name="Takabe Y."/>
            <person name="Nakajima Y."/>
            <person name="Suzuki S."/>
            <person name="Shiozaki T."/>
        </authorList>
    </citation>
    <scope>NUCLEOTIDE SEQUENCE [LARGE SCALE GENOMIC DNA]</scope>
    <source>
        <strain evidence="1 2">AI_62</strain>
    </source>
</reference>
<sequence>MSLETLPHLEPQRREFAAMPNSRLRLLALTTDNLHHRALALVYLLGTDRPGHALPAHRGEPGLVFDLLDELGVAPTTLAICREGHKKTGEALPPLVALLALENGLRAETTNDPFPPETLIGDCPGWALDMFTREGKAALTRLLSTHAGIAGMASSLIPKPQRVRFLGQVLFRVEGGVLANRVGGDLADRLHAQLMFDTLGVEPHHAVQALDLMRGDLPLLNRIRKTIMKEADHA</sequence>
<name>A0ABQ4NRG5_9RHOB</name>
<evidence type="ECO:0000313" key="1">
    <source>
        <dbReference type="EMBL" id="GIT97003.1"/>
    </source>
</evidence>
<evidence type="ECO:0000313" key="2">
    <source>
        <dbReference type="Proteomes" id="UP000786693"/>
    </source>
</evidence>
<organism evidence="1 2">
    <name type="scientific">Jannaschia pagri</name>
    <dbReference type="NCBI Taxonomy" id="2829797"/>
    <lineage>
        <taxon>Bacteria</taxon>
        <taxon>Pseudomonadati</taxon>
        <taxon>Pseudomonadota</taxon>
        <taxon>Alphaproteobacteria</taxon>
        <taxon>Rhodobacterales</taxon>
        <taxon>Roseobacteraceae</taxon>
        <taxon>Jannaschia</taxon>
    </lineage>
</organism>